<dbReference type="Proteomes" id="UP001595640">
    <property type="component" value="Unassembled WGS sequence"/>
</dbReference>
<feature type="compositionally biased region" description="Basic and acidic residues" evidence="1">
    <location>
        <begin position="77"/>
        <end position="93"/>
    </location>
</feature>
<proteinExistence type="predicted"/>
<dbReference type="EMBL" id="JBHRUH010000019">
    <property type="protein sequence ID" value="MFC3292779.1"/>
    <property type="molecule type" value="Genomic_DNA"/>
</dbReference>
<protein>
    <submittedName>
        <fullName evidence="2">Uncharacterized protein</fullName>
    </submittedName>
</protein>
<gene>
    <name evidence="2" type="ORF">ACFOEI_11975</name>
</gene>
<name>A0ABV7M4J6_9GAMM</name>
<feature type="region of interest" description="Disordered" evidence="1">
    <location>
        <begin position="74"/>
        <end position="93"/>
    </location>
</feature>
<comment type="caution">
    <text evidence="2">The sequence shown here is derived from an EMBL/GenBank/DDBJ whole genome shotgun (WGS) entry which is preliminary data.</text>
</comment>
<reference evidence="3" key="1">
    <citation type="journal article" date="2019" name="Int. J. Syst. Evol. Microbiol.">
        <title>The Global Catalogue of Microorganisms (GCM) 10K type strain sequencing project: providing services to taxonomists for standard genome sequencing and annotation.</title>
        <authorList>
            <consortium name="The Broad Institute Genomics Platform"/>
            <consortium name="The Broad Institute Genome Sequencing Center for Infectious Disease"/>
            <person name="Wu L."/>
            <person name="Ma J."/>
        </authorList>
    </citation>
    <scope>NUCLEOTIDE SEQUENCE [LARGE SCALE GENOMIC DNA]</scope>
    <source>
        <strain evidence="3">KCTC 12847</strain>
    </source>
</reference>
<dbReference type="RefSeq" id="WP_019019827.1">
    <property type="nucleotide sequence ID" value="NZ_BMXD01000010.1"/>
</dbReference>
<sequence length="93" mass="11502">MKLLEGLFSHVRLHRKPQDMPPWVRKRLYDNLLHLMEEEQEMQRLLQLPIKPRLCIVDEERVVMIRPYNRNQLNLDEQMRRAREEKQSQGREK</sequence>
<organism evidence="2 3">
    <name type="scientific">Modicisalibacter luteus</name>
    <dbReference type="NCBI Taxonomy" id="453962"/>
    <lineage>
        <taxon>Bacteria</taxon>
        <taxon>Pseudomonadati</taxon>
        <taxon>Pseudomonadota</taxon>
        <taxon>Gammaproteobacteria</taxon>
        <taxon>Oceanospirillales</taxon>
        <taxon>Halomonadaceae</taxon>
        <taxon>Modicisalibacter</taxon>
    </lineage>
</organism>
<keyword evidence="3" id="KW-1185">Reference proteome</keyword>
<accession>A0ABV7M4J6</accession>
<evidence type="ECO:0000313" key="2">
    <source>
        <dbReference type="EMBL" id="MFC3292779.1"/>
    </source>
</evidence>
<evidence type="ECO:0000313" key="3">
    <source>
        <dbReference type="Proteomes" id="UP001595640"/>
    </source>
</evidence>
<evidence type="ECO:0000256" key="1">
    <source>
        <dbReference type="SAM" id="MobiDB-lite"/>
    </source>
</evidence>